<dbReference type="SMART" id="SM00387">
    <property type="entry name" value="HATPase_c"/>
    <property type="match status" value="1"/>
</dbReference>
<proteinExistence type="predicted"/>
<dbReference type="Pfam" id="PF13185">
    <property type="entry name" value="GAF_2"/>
    <property type="match status" value="1"/>
</dbReference>
<dbReference type="InterPro" id="IPR003018">
    <property type="entry name" value="GAF"/>
</dbReference>
<dbReference type="PRINTS" id="PR00344">
    <property type="entry name" value="BCTRLSENSOR"/>
</dbReference>
<dbReference type="InterPro" id="IPR037522">
    <property type="entry name" value="HD_GYP_dom"/>
</dbReference>
<dbReference type="InterPro" id="IPR036890">
    <property type="entry name" value="HATPase_C_sf"/>
</dbReference>
<evidence type="ECO:0000256" key="4">
    <source>
        <dbReference type="ARBA" id="ARBA00022679"/>
    </source>
</evidence>
<evidence type="ECO:0000256" key="2">
    <source>
        <dbReference type="ARBA" id="ARBA00012438"/>
    </source>
</evidence>
<evidence type="ECO:0000256" key="3">
    <source>
        <dbReference type="ARBA" id="ARBA00022553"/>
    </source>
</evidence>
<sequence length="774" mass="84732">TMGDLATRGGLGPFSTHEADGLGVLSHAVLALRSTADLGTACTLVGEGLVRALGAAECCVLRIDMRSGSLRILADGGVETPYHAEPTGPIEWLLRHESPHFDDGTDDPNAAREALLWNATPSAISAVPLFASGRLAGGLLVAFPTPKLFTPEDRRLLQTVADALALALERTELHDALEDERSRRVELERQHTLDDEVSSNLMSVVAHEIRTPLTAIKAYTETLLESLHDPKTPRERFLSIINEECDRLSRLVTDVLDLSRLEAGQRPLRLTAFPLRDLLDDVIAGLAPLARARQVGVQIEFKRELQVESDRDLLQRLFVNLLSNALKFSPAGAVVRVIAEAEGDRWLAWVIDEGPGIPADDLPRVFERFYRVRRPSDMQIEGTGLGLAIARGIVDLHGGRLWAETPPEGGTRFCLSLPLRQMATPAARRIARSVASRADLRQLLDATVEMVAAVMDAGIVSLMLVDADRGDLYIAASRGLEGQKITTRRTTVRSGVAGTVAAWAKPVLVGNIETDRRFARLNHPQYSTKSFLSVPLVVEGEVLGVINVNNKRSTSSFDEHDLGVLVALIERVGSAIERANAYPDHSHNVLEAIEALRGVTRYHLESDSLLRGHVRHTRLVARTLELSDREVDLLGYVAAIHDVGMAPIAREIDRVPGPLSDAERDRLIKHPEASVDLMRPLEYMASVREIILAHHERWDGGGYPLGLAAEAIPIGARILAVVDAWESMISNRLYRPARTEPEALEELRAESGRQFDPSVVEALVKVIARDRAAA</sequence>
<dbReference type="CDD" id="cd00082">
    <property type="entry name" value="HisKA"/>
    <property type="match status" value="1"/>
</dbReference>
<evidence type="ECO:0000313" key="10">
    <source>
        <dbReference type="EMBL" id="NOT34691.1"/>
    </source>
</evidence>
<evidence type="ECO:0000256" key="1">
    <source>
        <dbReference type="ARBA" id="ARBA00000085"/>
    </source>
</evidence>
<dbReference type="InterPro" id="IPR003594">
    <property type="entry name" value="HATPase_dom"/>
</dbReference>
<dbReference type="PANTHER" id="PTHR43711">
    <property type="entry name" value="TWO-COMPONENT HISTIDINE KINASE"/>
    <property type="match status" value="1"/>
</dbReference>
<dbReference type="InterPro" id="IPR005467">
    <property type="entry name" value="His_kinase_dom"/>
</dbReference>
<dbReference type="CDD" id="cd00077">
    <property type="entry name" value="HDc"/>
    <property type="match status" value="1"/>
</dbReference>
<dbReference type="SUPFAM" id="SSF109604">
    <property type="entry name" value="HD-domain/PDEase-like"/>
    <property type="match status" value="1"/>
</dbReference>
<dbReference type="SUPFAM" id="SSF55874">
    <property type="entry name" value="ATPase domain of HSP90 chaperone/DNA topoisomerase II/histidine kinase"/>
    <property type="match status" value="1"/>
</dbReference>
<dbReference type="AlphaFoldDB" id="A0A849SJS1"/>
<dbReference type="InterPro" id="IPR036097">
    <property type="entry name" value="HisK_dim/P_sf"/>
</dbReference>
<evidence type="ECO:0000259" key="8">
    <source>
        <dbReference type="PROSITE" id="PS50109"/>
    </source>
</evidence>
<dbReference type="Pfam" id="PF00512">
    <property type="entry name" value="HisKA"/>
    <property type="match status" value="1"/>
</dbReference>
<dbReference type="Pfam" id="PF02518">
    <property type="entry name" value="HATPase_c"/>
    <property type="match status" value="1"/>
</dbReference>
<dbReference type="SUPFAM" id="SSF47384">
    <property type="entry name" value="Homodimeric domain of signal transducing histidine kinase"/>
    <property type="match status" value="1"/>
</dbReference>
<accession>A0A849SJS1</accession>
<gene>
    <name evidence="10" type="ORF">HOP12_11050</name>
</gene>
<dbReference type="InterPro" id="IPR050736">
    <property type="entry name" value="Sensor_HK_Regulatory"/>
</dbReference>
<dbReference type="GO" id="GO:0000155">
    <property type="term" value="F:phosphorelay sensor kinase activity"/>
    <property type="evidence" value="ECO:0007669"/>
    <property type="project" value="InterPro"/>
</dbReference>
<dbReference type="FunFam" id="1.10.287.130:FF:000001">
    <property type="entry name" value="Two-component sensor histidine kinase"/>
    <property type="match status" value="1"/>
</dbReference>
<dbReference type="Pfam" id="PF13487">
    <property type="entry name" value="HD_5"/>
    <property type="match status" value="1"/>
</dbReference>
<reference evidence="10 11" key="1">
    <citation type="submission" date="2020-04" db="EMBL/GenBank/DDBJ databases">
        <title>Metagenomic profiling of ammonia- and methane-oxidizing microorganisms in a Dutch drinking water treatment plant.</title>
        <authorList>
            <person name="Poghosyan L."/>
            <person name="Leucker S."/>
        </authorList>
    </citation>
    <scope>NUCLEOTIDE SEQUENCE [LARGE SCALE GENOMIC DNA]</scope>
    <source>
        <strain evidence="10">S-RSF-IL-03</strain>
    </source>
</reference>
<evidence type="ECO:0000256" key="6">
    <source>
        <dbReference type="ARBA" id="ARBA00023012"/>
    </source>
</evidence>
<evidence type="ECO:0000256" key="7">
    <source>
        <dbReference type="ARBA" id="ARBA00023136"/>
    </source>
</evidence>
<dbReference type="Gene3D" id="1.10.287.130">
    <property type="match status" value="1"/>
</dbReference>
<dbReference type="Gene3D" id="3.30.450.40">
    <property type="match status" value="2"/>
</dbReference>
<dbReference type="Gene3D" id="1.10.3210.10">
    <property type="entry name" value="Hypothetical protein af1432"/>
    <property type="match status" value="1"/>
</dbReference>
<dbReference type="SMART" id="SM00065">
    <property type="entry name" value="GAF"/>
    <property type="match status" value="2"/>
</dbReference>
<evidence type="ECO:0000256" key="5">
    <source>
        <dbReference type="ARBA" id="ARBA00022777"/>
    </source>
</evidence>
<dbReference type="CDD" id="cd00075">
    <property type="entry name" value="HATPase"/>
    <property type="match status" value="1"/>
</dbReference>
<comment type="caution">
    <text evidence="10">The sequence shown here is derived from an EMBL/GenBank/DDBJ whole genome shotgun (WGS) entry which is preliminary data.</text>
</comment>
<keyword evidence="4" id="KW-0808">Transferase</keyword>
<keyword evidence="5" id="KW-0418">Kinase</keyword>
<feature type="domain" description="HD-GYP" evidence="9">
    <location>
        <begin position="585"/>
        <end position="774"/>
    </location>
</feature>
<dbReference type="InterPro" id="IPR003661">
    <property type="entry name" value="HisK_dim/P_dom"/>
</dbReference>
<dbReference type="Gene3D" id="3.30.565.10">
    <property type="entry name" value="Histidine kinase-like ATPase, C-terminal domain"/>
    <property type="match status" value="1"/>
</dbReference>
<dbReference type="Pfam" id="PF01590">
    <property type="entry name" value="GAF"/>
    <property type="match status" value="1"/>
</dbReference>
<dbReference type="PANTHER" id="PTHR43711:SF1">
    <property type="entry name" value="HISTIDINE KINASE 1"/>
    <property type="match status" value="1"/>
</dbReference>
<evidence type="ECO:0000259" key="9">
    <source>
        <dbReference type="PROSITE" id="PS51832"/>
    </source>
</evidence>
<dbReference type="PROSITE" id="PS51832">
    <property type="entry name" value="HD_GYP"/>
    <property type="match status" value="1"/>
</dbReference>
<dbReference type="EMBL" id="JABFRW010000138">
    <property type="protein sequence ID" value="NOT34691.1"/>
    <property type="molecule type" value="Genomic_DNA"/>
</dbReference>
<keyword evidence="3" id="KW-0597">Phosphoprotein</keyword>
<keyword evidence="6" id="KW-0902">Two-component regulatory system</keyword>
<name>A0A849SJS1_UNCEI</name>
<evidence type="ECO:0000313" key="11">
    <source>
        <dbReference type="Proteomes" id="UP000580839"/>
    </source>
</evidence>
<dbReference type="Proteomes" id="UP000580839">
    <property type="component" value="Unassembled WGS sequence"/>
</dbReference>
<dbReference type="EC" id="2.7.13.3" evidence="2"/>
<dbReference type="SMART" id="SM00388">
    <property type="entry name" value="HisKA"/>
    <property type="match status" value="1"/>
</dbReference>
<dbReference type="PROSITE" id="PS50109">
    <property type="entry name" value="HIS_KIN"/>
    <property type="match status" value="1"/>
</dbReference>
<dbReference type="InterPro" id="IPR003607">
    <property type="entry name" value="HD/PDEase_dom"/>
</dbReference>
<dbReference type="SUPFAM" id="SSF55781">
    <property type="entry name" value="GAF domain-like"/>
    <property type="match status" value="2"/>
</dbReference>
<dbReference type="InterPro" id="IPR004358">
    <property type="entry name" value="Sig_transdc_His_kin-like_C"/>
</dbReference>
<protein>
    <recommendedName>
        <fullName evidence="2">histidine kinase</fullName>
        <ecNumber evidence="2">2.7.13.3</ecNumber>
    </recommendedName>
</protein>
<dbReference type="FunFam" id="3.30.565.10:FF:000006">
    <property type="entry name" value="Sensor histidine kinase WalK"/>
    <property type="match status" value="1"/>
</dbReference>
<organism evidence="10 11">
    <name type="scientific">Eiseniibacteriota bacterium</name>
    <dbReference type="NCBI Taxonomy" id="2212470"/>
    <lineage>
        <taxon>Bacteria</taxon>
        <taxon>Candidatus Eiseniibacteriota</taxon>
    </lineage>
</organism>
<keyword evidence="7" id="KW-0472">Membrane</keyword>
<dbReference type="InterPro" id="IPR029016">
    <property type="entry name" value="GAF-like_dom_sf"/>
</dbReference>
<feature type="domain" description="Histidine kinase" evidence="8">
    <location>
        <begin position="204"/>
        <end position="421"/>
    </location>
</feature>
<comment type="catalytic activity">
    <reaction evidence="1">
        <text>ATP + protein L-histidine = ADP + protein N-phospho-L-histidine.</text>
        <dbReference type="EC" id="2.7.13.3"/>
    </reaction>
</comment>
<feature type="non-terminal residue" evidence="10">
    <location>
        <position position="1"/>
    </location>
</feature>